<dbReference type="SUPFAM" id="SSF52833">
    <property type="entry name" value="Thioredoxin-like"/>
    <property type="match status" value="1"/>
</dbReference>
<feature type="domain" description="GST C-terminal" evidence="3">
    <location>
        <begin position="115"/>
        <end position="262"/>
    </location>
</feature>
<evidence type="ECO:0000313" key="5">
    <source>
        <dbReference type="Proteomes" id="UP000782241"/>
    </source>
</evidence>
<reference evidence="4" key="1">
    <citation type="submission" date="2021-04" db="EMBL/GenBank/DDBJ databases">
        <title>Draft genome of Fusarium avenaceum strain F156N33, isolated from an atmospheric sample in Virginia.</title>
        <authorList>
            <person name="Yang S."/>
            <person name="Vinatzer B.A."/>
            <person name="Coleman J."/>
        </authorList>
    </citation>
    <scope>NUCLEOTIDE SEQUENCE</scope>
    <source>
        <strain evidence="4">F156N33</strain>
    </source>
</reference>
<dbReference type="Gene3D" id="3.40.30.10">
    <property type="entry name" value="Glutaredoxin"/>
    <property type="match status" value="1"/>
</dbReference>
<proteinExistence type="inferred from homology"/>
<dbReference type="InterPro" id="IPR004045">
    <property type="entry name" value="Glutathione_S-Trfase_N"/>
</dbReference>
<dbReference type="PANTHER" id="PTHR44051">
    <property type="entry name" value="GLUTATHIONE S-TRANSFERASE-RELATED"/>
    <property type="match status" value="1"/>
</dbReference>
<dbReference type="InterPro" id="IPR036282">
    <property type="entry name" value="Glutathione-S-Trfase_C_sf"/>
</dbReference>
<sequence length="266" mass="29956">MTSNELPNVKLFWLEKSRSQRILWLLQELQLPYELEIFHRDKESMMAPPELQKIHPLGKSPVIQIKPAGAKADAEPITLAESGFITQYLTENVPEGKKLMPERWKEGMEGKLGGETEAWMRYQYYMHYCEGTLMPPLVMGLVVGALKSPRVPFFIRPISTLLANRVFSTFIFPNLKVNLKMIEGHLATSGGSYICGPKLTSADILVSFPLIAAEPALDNFGTFEGGSWKEEFPKVAAYVEMIQNEPGYKKSVEKIVEIDGKFKASL</sequence>
<dbReference type="InterPro" id="IPR010987">
    <property type="entry name" value="Glutathione-S-Trfase_C-like"/>
</dbReference>
<evidence type="ECO:0000256" key="1">
    <source>
        <dbReference type="ARBA" id="ARBA00007409"/>
    </source>
</evidence>
<feature type="domain" description="GST N-terminal" evidence="2">
    <location>
        <begin position="6"/>
        <end position="97"/>
    </location>
</feature>
<evidence type="ECO:0000313" key="4">
    <source>
        <dbReference type="EMBL" id="KAG5665671.1"/>
    </source>
</evidence>
<dbReference type="SFLD" id="SFLDG00358">
    <property type="entry name" value="Main_(cytGST)"/>
    <property type="match status" value="1"/>
</dbReference>
<evidence type="ECO:0000259" key="3">
    <source>
        <dbReference type="PROSITE" id="PS50405"/>
    </source>
</evidence>
<dbReference type="InterPro" id="IPR036249">
    <property type="entry name" value="Thioredoxin-like_sf"/>
</dbReference>
<evidence type="ECO:0000259" key="2">
    <source>
        <dbReference type="PROSITE" id="PS50404"/>
    </source>
</evidence>
<protein>
    <recommendedName>
        <fullName evidence="6">Glutathione S-transferase</fullName>
    </recommendedName>
</protein>
<organism evidence="4 5">
    <name type="scientific">Fusarium avenaceum</name>
    <dbReference type="NCBI Taxonomy" id="40199"/>
    <lineage>
        <taxon>Eukaryota</taxon>
        <taxon>Fungi</taxon>
        <taxon>Dikarya</taxon>
        <taxon>Ascomycota</taxon>
        <taxon>Pezizomycotina</taxon>
        <taxon>Sordariomycetes</taxon>
        <taxon>Hypocreomycetidae</taxon>
        <taxon>Hypocreales</taxon>
        <taxon>Nectriaceae</taxon>
        <taxon>Fusarium</taxon>
        <taxon>Fusarium tricinctum species complex</taxon>
    </lineage>
</organism>
<dbReference type="Pfam" id="PF14497">
    <property type="entry name" value="GST_C_3"/>
    <property type="match status" value="1"/>
</dbReference>
<dbReference type="Pfam" id="PF13409">
    <property type="entry name" value="GST_N_2"/>
    <property type="match status" value="1"/>
</dbReference>
<dbReference type="CDD" id="cd03189">
    <property type="entry name" value="GST_C_GTT1_like"/>
    <property type="match status" value="1"/>
</dbReference>
<dbReference type="SUPFAM" id="SSF47616">
    <property type="entry name" value="GST C-terminal domain-like"/>
    <property type="match status" value="1"/>
</dbReference>
<accession>A0A9P7L0L0</accession>
<dbReference type="InterPro" id="IPR004046">
    <property type="entry name" value="GST_C"/>
</dbReference>
<evidence type="ECO:0008006" key="6">
    <source>
        <dbReference type="Google" id="ProtNLM"/>
    </source>
</evidence>
<dbReference type="PROSITE" id="PS50404">
    <property type="entry name" value="GST_NTER"/>
    <property type="match status" value="1"/>
</dbReference>
<dbReference type="PROSITE" id="PS50405">
    <property type="entry name" value="GST_CTER"/>
    <property type="match status" value="1"/>
</dbReference>
<keyword evidence="5" id="KW-1185">Reference proteome</keyword>
<dbReference type="Gene3D" id="1.20.1050.10">
    <property type="match status" value="1"/>
</dbReference>
<dbReference type="CDD" id="cd03046">
    <property type="entry name" value="GST_N_GTT1_like"/>
    <property type="match status" value="1"/>
</dbReference>
<comment type="caution">
    <text evidence="4">The sequence shown here is derived from an EMBL/GenBank/DDBJ whole genome shotgun (WGS) entry which is preliminary data.</text>
</comment>
<dbReference type="EMBL" id="JAGPUO010000001">
    <property type="protein sequence ID" value="KAG5665671.1"/>
    <property type="molecule type" value="Genomic_DNA"/>
</dbReference>
<dbReference type="InterPro" id="IPR040079">
    <property type="entry name" value="Glutathione_S-Trfase"/>
</dbReference>
<dbReference type="AlphaFoldDB" id="A0A9P7L0L0"/>
<name>A0A9P7L0L0_9HYPO</name>
<gene>
    <name evidence="4" type="ORF">KAF25_009796</name>
</gene>
<dbReference type="PANTHER" id="PTHR44051:SF9">
    <property type="entry name" value="GLUTATHIONE S-TRANSFERASE 1"/>
    <property type="match status" value="1"/>
</dbReference>
<comment type="similarity">
    <text evidence="1">Belongs to the GST superfamily.</text>
</comment>
<dbReference type="Proteomes" id="UP000782241">
    <property type="component" value="Unassembled WGS sequence"/>
</dbReference>
<dbReference type="SFLD" id="SFLDS00019">
    <property type="entry name" value="Glutathione_Transferase_(cytos"/>
    <property type="match status" value="1"/>
</dbReference>